<dbReference type="EMBL" id="JABSTR010002903">
    <property type="protein sequence ID" value="KAH9384662.1"/>
    <property type="molecule type" value="Genomic_DNA"/>
</dbReference>
<accession>A0A9J6HA32</accession>
<proteinExistence type="predicted"/>
<organism evidence="1 2">
    <name type="scientific">Haemaphysalis longicornis</name>
    <name type="common">Bush tick</name>
    <dbReference type="NCBI Taxonomy" id="44386"/>
    <lineage>
        <taxon>Eukaryota</taxon>
        <taxon>Metazoa</taxon>
        <taxon>Ecdysozoa</taxon>
        <taxon>Arthropoda</taxon>
        <taxon>Chelicerata</taxon>
        <taxon>Arachnida</taxon>
        <taxon>Acari</taxon>
        <taxon>Parasitiformes</taxon>
        <taxon>Ixodida</taxon>
        <taxon>Ixodoidea</taxon>
        <taxon>Ixodidae</taxon>
        <taxon>Haemaphysalinae</taxon>
        <taxon>Haemaphysalis</taxon>
    </lineage>
</organism>
<dbReference type="Proteomes" id="UP000821853">
    <property type="component" value="Unassembled WGS sequence"/>
</dbReference>
<dbReference type="VEuPathDB" id="VectorBase:HLOH_042672"/>
<name>A0A9J6HA32_HAELO</name>
<evidence type="ECO:0000313" key="2">
    <source>
        <dbReference type="Proteomes" id="UP000821853"/>
    </source>
</evidence>
<comment type="caution">
    <text evidence="1">The sequence shown here is derived from an EMBL/GenBank/DDBJ whole genome shotgun (WGS) entry which is preliminary data.</text>
</comment>
<protein>
    <submittedName>
        <fullName evidence="1">Uncharacterized protein</fullName>
    </submittedName>
</protein>
<reference evidence="1 2" key="1">
    <citation type="journal article" date="2020" name="Cell">
        <title>Large-Scale Comparative Analyses of Tick Genomes Elucidate Their Genetic Diversity and Vector Capacities.</title>
        <authorList>
            <consortium name="Tick Genome and Microbiome Consortium (TIGMIC)"/>
            <person name="Jia N."/>
            <person name="Wang J."/>
            <person name="Shi W."/>
            <person name="Du L."/>
            <person name="Sun Y."/>
            <person name="Zhan W."/>
            <person name="Jiang J.F."/>
            <person name="Wang Q."/>
            <person name="Zhang B."/>
            <person name="Ji P."/>
            <person name="Bell-Sakyi L."/>
            <person name="Cui X.M."/>
            <person name="Yuan T.T."/>
            <person name="Jiang B.G."/>
            <person name="Yang W.F."/>
            <person name="Lam T.T."/>
            <person name="Chang Q.C."/>
            <person name="Ding S.J."/>
            <person name="Wang X.J."/>
            <person name="Zhu J.G."/>
            <person name="Ruan X.D."/>
            <person name="Zhao L."/>
            <person name="Wei J.T."/>
            <person name="Ye R.Z."/>
            <person name="Que T.C."/>
            <person name="Du C.H."/>
            <person name="Zhou Y.H."/>
            <person name="Cheng J.X."/>
            <person name="Dai P.F."/>
            <person name="Guo W.B."/>
            <person name="Han X.H."/>
            <person name="Huang E.J."/>
            <person name="Li L.F."/>
            <person name="Wei W."/>
            <person name="Gao Y.C."/>
            <person name="Liu J.Z."/>
            <person name="Shao H.Z."/>
            <person name="Wang X."/>
            <person name="Wang C.C."/>
            <person name="Yang T.C."/>
            <person name="Huo Q.B."/>
            <person name="Li W."/>
            <person name="Chen H.Y."/>
            <person name="Chen S.E."/>
            <person name="Zhou L.G."/>
            <person name="Ni X.B."/>
            <person name="Tian J.H."/>
            <person name="Sheng Y."/>
            <person name="Liu T."/>
            <person name="Pan Y.S."/>
            <person name="Xia L.Y."/>
            <person name="Li J."/>
            <person name="Zhao F."/>
            <person name="Cao W.C."/>
        </authorList>
    </citation>
    <scope>NUCLEOTIDE SEQUENCE [LARGE SCALE GENOMIC DNA]</scope>
    <source>
        <strain evidence="1">HaeL-2018</strain>
    </source>
</reference>
<evidence type="ECO:0000313" key="1">
    <source>
        <dbReference type="EMBL" id="KAH9384662.1"/>
    </source>
</evidence>
<sequence length="106" mass="11223">MDAYGALPGLQKILMTGIGHAPPSGNIGSVVVSLGQAPKLQGLCFRPKDRPCACDSGCRDHRHRKEAPSAPWCFGVLPIYAHLIATGTPWQVGNTYASHALTSVTK</sequence>
<keyword evidence="2" id="KW-1185">Reference proteome</keyword>
<gene>
    <name evidence="1" type="ORF">HPB48_026673</name>
</gene>
<dbReference type="AlphaFoldDB" id="A0A9J6HA32"/>